<gene>
    <name evidence="1" type="ordered locus">TMO_a0491</name>
</gene>
<reference evidence="1 2" key="1">
    <citation type="journal article" date="2012" name="J. Am. Chem. Soc.">
        <title>Bacterial biosynthesis and maturation of the didemnin anti-cancer agents.</title>
        <authorList>
            <person name="Xu Y."/>
            <person name="Kersten R.D."/>
            <person name="Nam S.J."/>
            <person name="Lu L."/>
            <person name="Al-Suwailem A.M."/>
            <person name="Zheng H."/>
            <person name="Fenical W."/>
            <person name="Dorrestein P.C."/>
            <person name="Moore B.S."/>
            <person name="Qian P.Y."/>
        </authorList>
    </citation>
    <scope>NUCLEOTIDE SEQUENCE [LARGE SCALE GENOMIC DNA]</scope>
    <source>
        <strain evidence="1 2">KA081020-065</strain>
    </source>
</reference>
<dbReference type="KEGG" id="tmo:TMO_a0491"/>
<keyword evidence="2" id="KW-1185">Reference proteome</keyword>
<keyword evidence="1" id="KW-0614">Plasmid</keyword>
<protein>
    <submittedName>
        <fullName evidence="1">Uncharacterized protein</fullName>
    </submittedName>
</protein>
<dbReference type="HOGENOM" id="CLU_2541554_0_0_5"/>
<geneLocation type="plasmid" evidence="1 2">
    <name>pTM1</name>
</geneLocation>
<sequence>MPGFVFAVKVPTRSYLILAFADVKSLPLYPAVEGGEFTGGEAGRAARRRFAFSGVILRLSRPAASHVRVAAGFKKLECSYMII</sequence>
<name>I3TT06_TISMK</name>
<accession>I3TT06</accession>
<evidence type="ECO:0000313" key="2">
    <source>
        <dbReference type="Proteomes" id="UP000005258"/>
    </source>
</evidence>
<proteinExistence type="predicted"/>
<dbReference type="EMBL" id="CP003237">
    <property type="protein sequence ID" value="AFK55894.1"/>
    <property type="molecule type" value="Genomic_DNA"/>
</dbReference>
<dbReference type="Proteomes" id="UP000005258">
    <property type="component" value="Plasmid pTM1"/>
</dbReference>
<evidence type="ECO:0000313" key="1">
    <source>
        <dbReference type="EMBL" id="AFK55894.1"/>
    </source>
</evidence>
<dbReference type="AlphaFoldDB" id="I3TT06"/>
<organism evidence="1 2">
    <name type="scientific">Tistrella mobilis (strain KA081020-065)</name>
    <dbReference type="NCBI Taxonomy" id="1110502"/>
    <lineage>
        <taxon>Bacteria</taxon>
        <taxon>Pseudomonadati</taxon>
        <taxon>Pseudomonadota</taxon>
        <taxon>Alphaproteobacteria</taxon>
        <taxon>Geminicoccales</taxon>
        <taxon>Geminicoccaceae</taxon>
        <taxon>Tistrella</taxon>
    </lineage>
</organism>